<dbReference type="Pfam" id="PF03299">
    <property type="entry name" value="TF_AP-2"/>
    <property type="match status" value="1"/>
</dbReference>
<protein>
    <recommendedName>
        <fullName evidence="8">Transcription factor AP-2 C-terminal domain-containing protein</fullName>
    </recommendedName>
</protein>
<gene>
    <name evidence="9" type="ORF">C0Q70_16848</name>
</gene>
<accession>A0A2T7NQZ5</accession>
<evidence type="ECO:0000256" key="1">
    <source>
        <dbReference type="ARBA" id="ARBA00004123"/>
    </source>
</evidence>
<evidence type="ECO:0000256" key="4">
    <source>
        <dbReference type="ARBA" id="ARBA00023125"/>
    </source>
</evidence>
<dbReference type="PANTHER" id="PTHR10812:SF17">
    <property type="entry name" value="TRANSCRIPTION FACTOR AP-2, ISOFORM D"/>
    <property type="match status" value="1"/>
</dbReference>
<comment type="subcellular location">
    <subcellularLocation>
        <location evidence="1">Nucleus</location>
    </subcellularLocation>
</comment>
<organism evidence="9 10">
    <name type="scientific">Pomacea canaliculata</name>
    <name type="common">Golden apple snail</name>
    <dbReference type="NCBI Taxonomy" id="400727"/>
    <lineage>
        <taxon>Eukaryota</taxon>
        <taxon>Metazoa</taxon>
        <taxon>Spiralia</taxon>
        <taxon>Lophotrochozoa</taxon>
        <taxon>Mollusca</taxon>
        <taxon>Gastropoda</taxon>
        <taxon>Caenogastropoda</taxon>
        <taxon>Architaenioglossa</taxon>
        <taxon>Ampullarioidea</taxon>
        <taxon>Ampullariidae</taxon>
        <taxon>Pomacea</taxon>
    </lineage>
</organism>
<feature type="region of interest" description="Disordered" evidence="7">
    <location>
        <begin position="127"/>
        <end position="161"/>
    </location>
</feature>
<feature type="region of interest" description="Disordered" evidence="7">
    <location>
        <begin position="428"/>
        <end position="460"/>
    </location>
</feature>
<evidence type="ECO:0000256" key="2">
    <source>
        <dbReference type="ARBA" id="ARBA00007770"/>
    </source>
</evidence>
<keyword evidence="3" id="KW-0805">Transcription regulation</keyword>
<dbReference type="GO" id="GO:0005634">
    <property type="term" value="C:nucleus"/>
    <property type="evidence" value="ECO:0007669"/>
    <property type="project" value="UniProtKB-SubCell"/>
</dbReference>
<evidence type="ECO:0000256" key="6">
    <source>
        <dbReference type="ARBA" id="ARBA00023242"/>
    </source>
</evidence>
<feature type="region of interest" description="Disordered" evidence="7">
    <location>
        <begin position="24"/>
        <end position="59"/>
    </location>
</feature>
<proteinExistence type="inferred from homology"/>
<dbReference type="PANTHER" id="PTHR10812">
    <property type="entry name" value="TRANSCRIPTION FACTOR AP-2"/>
    <property type="match status" value="1"/>
</dbReference>
<comment type="caution">
    <text evidence="9">The sequence shown here is derived from an EMBL/GenBank/DDBJ whole genome shotgun (WGS) entry which is preliminary data.</text>
</comment>
<evidence type="ECO:0000256" key="3">
    <source>
        <dbReference type="ARBA" id="ARBA00023015"/>
    </source>
</evidence>
<sequence>MVGTVVRPLDRRSDLHGGFGLVSGNTTSFTSAPRLSHTPATDFQPPYFPPPYPSQQPMEFHHTSHVNADPYSNVNPFQQSSHHYNQLGDRNVLRHRDDALSMHPGLSGPYDTRRSAEYMNTVRRPEVLHHGGHPGLTLDQDPGLLSLHHASNPPLSGLEDANQPTMEENAYVTNDQNSVIRKGIRPKNDNSKDLVISGVASPNDVFCSVPGRLSLLSSTSKYKVTVAEVQRRLSPPECLNASLLGGVLRRAKSKNGGRSLRDKLEKIGLSLPAGRRKAANVTLLTSLVEGETVRLARDFGYLCDTEFPSRQCAEYNLRQYADPNDYHSRKNMVLATNKLHFIQPQMMTHLCAILQANAEGASRPTAARSLPVGNSRPTPILEQGIQRHLTHFSLLTHGFGTPAVLAIMNALQAYFNEMLKVMDKNYSTPSQPGVGGGSGAGQANSIDSKVKSDKDENRRD</sequence>
<comment type="similarity">
    <text evidence="2">Belongs to the AP-2 family.</text>
</comment>
<keyword evidence="4" id="KW-0238">DNA-binding</keyword>
<dbReference type="InterPro" id="IPR013854">
    <property type="entry name" value="TF_AP2_C"/>
</dbReference>
<evidence type="ECO:0000313" key="9">
    <source>
        <dbReference type="EMBL" id="PVD23576.1"/>
    </source>
</evidence>
<reference evidence="9 10" key="1">
    <citation type="submission" date="2018-04" db="EMBL/GenBank/DDBJ databases">
        <title>The genome of golden apple snail Pomacea canaliculata provides insight into stress tolerance and invasive adaptation.</title>
        <authorList>
            <person name="Liu C."/>
            <person name="Liu B."/>
            <person name="Ren Y."/>
            <person name="Zhang Y."/>
            <person name="Wang H."/>
            <person name="Li S."/>
            <person name="Jiang F."/>
            <person name="Yin L."/>
            <person name="Zhang G."/>
            <person name="Qian W."/>
            <person name="Fan W."/>
        </authorList>
    </citation>
    <scope>NUCLEOTIDE SEQUENCE [LARGE SCALE GENOMIC DNA]</scope>
    <source>
        <strain evidence="9">SZHN2017</strain>
        <tissue evidence="9">Muscle</tissue>
    </source>
</reference>
<evidence type="ECO:0000256" key="5">
    <source>
        <dbReference type="ARBA" id="ARBA00023163"/>
    </source>
</evidence>
<evidence type="ECO:0000313" key="10">
    <source>
        <dbReference type="Proteomes" id="UP000245119"/>
    </source>
</evidence>
<feature type="compositionally biased region" description="Polar residues" evidence="7">
    <location>
        <begin position="24"/>
        <end position="41"/>
    </location>
</feature>
<dbReference type="InterPro" id="IPR004979">
    <property type="entry name" value="TF_AP2"/>
</dbReference>
<dbReference type="GO" id="GO:0042127">
    <property type="term" value="P:regulation of cell population proliferation"/>
    <property type="evidence" value="ECO:0007669"/>
    <property type="project" value="TreeGrafter"/>
</dbReference>
<keyword evidence="10" id="KW-1185">Reference proteome</keyword>
<name>A0A2T7NQZ5_POMCA</name>
<dbReference type="EMBL" id="PZQS01000010">
    <property type="protein sequence ID" value="PVD23576.1"/>
    <property type="molecule type" value="Genomic_DNA"/>
</dbReference>
<feature type="compositionally biased region" description="Basic and acidic residues" evidence="7">
    <location>
        <begin position="448"/>
        <end position="460"/>
    </location>
</feature>
<keyword evidence="5" id="KW-0804">Transcription</keyword>
<dbReference type="GO" id="GO:0000981">
    <property type="term" value="F:DNA-binding transcription factor activity, RNA polymerase II-specific"/>
    <property type="evidence" value="ECO:0007669"/>
    <property type="project" value="TreeGrafter"/>
</dbReference>
<feature type="domain" description="Transcription factor AP-2 C-terminal" evidence="8">
    <location>
        <begin position="206"/>
        <end position="418"/>
    </location>
</feature>
<dbReference type="PRINTS" id="PR01748">
    <property type="entry name" value="AP2TNSCPFCT"/>
</dbReference>
<dbReference type="AlphaFoldDB" id="A0A2T7NQZ5"/>
<dbReference type="OrthoDB" id="6252992at2759"/>
<evidence type="ECO:0000256" key="7">
    <source>
        <dbReference type="SAM" id="MobiDB-lite"/>
    </source>
</evidence>
<keyword evidence="6" id="KW-0539">Nucleus</keyword>
<dbReference type="STRING" id="400727.A0A2T7NQZ5"/>
<dbReference type="GO" id="GO:0000977">
    <property type="term" value="F:RNA polymerase II transcription regulatory region sequence-specific DNA binding"/>
    <property type="evidence" value="ECO:0007669"/>
    <property type="project" value="TreeGrafter"/>
</dbReference>
<evidence type="ECO:0000259" key="8">
    <source>
        <dbReference type="Pfam" id="PF03299"/>
    </source>
</evidence>
<dbReference type="Proteomes" id="UP000245119">
    <property type="component" value="Linkage Group LG10"/>
</dbReference>